<dbReference type="Pfam" id="PF17919">
    <property type="entry name" value="RT_RNaseH_2"/>
    <property type="match status" value="1"/>
</dbReference>
<dbReference type="Gene3D" id="3.30.420.10">
    <property type="entry name" value="Ribonuclease H-like superfamily/Ribonuclease H"/>
    <property type="match status" value="1"/>
</dbReference>
<proteinExistence type="predicted"/>
<evidence type="ECO:0000313" key="4">
    <source>
        <dbReference type="Proteomes" id="UP001234989"/>
    </source>
</evidence>
<dbReference type="InterPro" id="IPR036397">
    <property type="entry name" value="RNaseH_sf"/>
</dbReference>
<accession>A0AAF0ZZT1</accession>
<organism evidence="3 4">
    <name type="scientific">Solanum verrucosum</name>
    <dbReference type="NCBI Taxonomy" id="315347"/>
    <lineage>
        <taxon>Eukaryota</taxon>
        <taxon>Viridiplantae</taxon>
        <taxon>Streptophyta</taxon>
        <taxon>Embryophyta</taxon>
        <taxon>Tracheophyta</taxon>
        <taxon>Spermatophyta</taxon>
        <taxon>Magnoliopsida</taxon>
        <taxon>eudicotyledons</taxon>
        <taxon>Gunneridae</taxon>
        <taxon>Pentapetalae</taxon>
        <taxon>asterids</taxon>
        <taxon>lamiids</taxon>
        <taxon>Solanales</taxon>
        <taxon>Solanaceae</taxon>
        <taxon>Solanoideae</taxon>
        <taxon>Solaneae</taxon>
        <taxon>Solanum</taxon>
    </lineage>
</organism>
<evidence type="ECO:0000256" key="1">
    <source>
        <dbReference type="SAM" id="MobiDB-lite"/>
    </source>
</evidence>
<feature type="compositionally biased region" description="Basic and acidic residues" evidence="1">
    <location>
        <begin position="283"/>
        <end position="307"/>
    </location>
</feature>
<dbReference type="AlphaFoldDB" id="A0AAF0ZZT1"/>
<gene>
    <name evidence="3" type="ORF">MTR67_048620</name>
</gene>
<name>A0AAF0ZZT1_SOLVR</name>
<dbReference type="Gene3D" id="3.30.70.270">
    <property type="match status" value="1"/>
</dbReference>
<feature type="domain" description="Reverse transcriptase/retrotransposon-derived protein RNase H-like" evidence="2">
    <location>
        <begin position="81"/>
        <end position="137"/>
    </location>
</feature>
<evidence type="ECO:0000259" key="2">
    <source>
        <dbReference type="Pfam" id="PF17919"/>
    </source>
</evidence>
<dbReference type="InterPro" id="IPR043502">
    <property type="entry name" value="DNA/RNA_pol_sf"/>
</dbReference>
<dbReference type="PANTHER" id="PTHR33064">
    <property type="entry name" value="POL PROTEIN"/>
    <property type="match status" value="1"/>
</dbReference>
<feature type="region of interest" description="Disordered" evidence="1">
    <location>
        <begin position="1"/>
        <end position="22"/>
    </location>
</feature>
<dbReference type="PANTHER" id="PTHR33064:SF37">
    <property type="entry name" value="RIBONUCLEASE H"/>
    <property type="match status" value="1"/>
</dbReference>
<dbReference type="GO" id="GO:0003676">
    <property type="term" value="F:nucleic acid binding"/>
    <property type="evidence" value="ECO:0007669"/>
    <property type="project" value="InterPro"/>
</dbReference>
<evidence type="ECO:0000313" key="3">
    <source>
        <dbReference type="EMBL" id="WMV55235.1"/>
    </source>
</evidence>
<dbReference type="SUPFAM" id="SSF56672">
    <property type="entry name" value="DNA/RNA polymerases"/>
    <property type="match status" value="1"/>
</dbReference>
<protein>
    <recommendedName>
        <fullName evidence="2">Reverse transcriptase/retrotransposon-derived protein RNase H-like domain-containing protein</fullName>
    </recommendedName>
</protein>
<keyword evidence="4" id="KW-1185">Reference proteome</keyword>
<dbReference type="InterPro" id="IPR041577">
    <property type="entry name" value="RT_RNaseH_2"/>
</dbReference>
<dbReference type="InterPro" id="IPR043128">
    <property type="entry name" value="Rev_trsase/Diguanyl_cyclase"/>
</dbReference>
<reference evidence="3" key="1">
    <citation type="submission" date="2023-08" db="EMBL/GenBank/DDBJ databases">
        <title>A de novo genome assembly of Solanum verrucosum Schlechtendal, a Mexican diploid species geographically isolated from the other diploid A-genome species in potato relatives.</title>
        <authorList>
            <person name="Hosaka K."/>
        </authorList>
    </citation>
    <scope>NUCLEOTIDE SEQUENCE</scope>
    <source>
        <tissue evidence="3">Young leaves</tissue>
    </source>
</reference>
<dbReference type="Proteomes" id="UP001234989">
    <property type="component" value="Chromosome 11"/>
</dbReference>
<feature type="region of interest" description="Disordered" evidence="1">
    <location>
        <begin position="260"/>
        <end position="307"/>
    </location>
</feature>
<sequence>MVKKGGGRGLMQRAMPPKPTKGSHICPISSTYNVMITLVYPSFFGSLTYGRPYNKKRFVEGFSLIASPLTTITPKKVKFVWYEVCEKSFQELKDRLTSPPVLTLSKGSNGFVVYCDASRVGLGVAHIEYGKKELVRYFHRLDRLGVRLVDSTQGSVMVHNGSKASFVSYVKAKQGLDPTLVEFKEAVLKKSIEAFSQREKWQANHTIQTLKDMLRACVIDFKGNWDYHMPLIKFSYNNSYYSNIGLELVHEAMEKVFVTPRATPETRTRDLGPQNEDSPTDSAELKIRNRSKRDLDTENLNLHHEKM</sequence>
<dbReference type="EMBL" id="CP133622">
    <property type="protein sequence ID" value="WMV55235.1"/>
    <property type="molecule type" value="Genomic_DNA"/>
</dbReference>
<dbReference type="InterPro" id="IPR051320">
    <property type="entry name" value="Viral_Replic_Matur_Polypro"/>
</dbReference>